<organism evidence="1 2">
    <name type="scientific">Trichonephila clavata</name>
    <name type="common">Joro spider</name>
    <name type="synonym">Nephila clavata</name>
    <dbReference type="NCBI Taxonomy" id="2740835"/>
    <lineage>
        <taxon>Eukaryota</taxon>
        <taxon>Metazoa</taxon>
        <taxon>Ecdysozoa</taxon>
        <taxon>Arthropoda</taxon>
        <taxon>Chelicerata</taxon>
        <taxon>Arachnida</taxon>
        <taxon>Araneae</taxon>
        <taxon>Araneomorphae</taxon>
        <taxon>Entelegynae</taxon>
        <taxon>Araneoidea</taxon>
        <taxon>Nephilidae</taxon>
        <taxon>Trichonephila</taxon>
    </lineage>
</organism>
<evidence type="ECO:0000313" key="1">
    <source>
        <dbReference type="EMBL" id="GFR13597.1"/>
    </source>
</evidence>
<evidence type="ECO:0000313" key="2">
    <source>
        <dbReference type="Proteomes" id="UP000887116"/>
    </source>
</evidence>
<dbReference type="Proteomes" id="UP000887116">
    <property type="component" value="Unassembled WGS sequence"/>
</dbReference>
<accession>A0A8X6LMA4</accession>
<protein>
    <submittedName>
        <fullName evidence="1">Uncharacterized protein</fullName>
    </submittedName>
</protein>
<gene>
    <name evidence="1" type="ORF">TNCT_498731</name>
</gene>
<dbReference type="EMBL" id="BMAO01036872">
    <property type="protein sequence ID" value="GFR13597.1"/>
    <property type="molecule type" value="Genomic_DNA"/>
</dbReference>
<name>A0A8X6LMA4_TRICU</name>
<dbReference type="AlphaFoldDB" id="A0A8X6LMA4"/>
<comment type="caution">
    <text evidence="1">The sequence shown here is derived from an EMBL/GenBank/DDBJ whole genome shotgun (WGS) entry which is preliminary data.</text>
</comment>
<proteinExistence type="predicted"/>
<keyword evidence="2" id="KW-1185">Reference proteome</keyword>
<sequence length="117" mass="13789">MTCSFFGAQPPLPDPQVRLQPTSGMRISVPQGSSRPLSDLQLQRQEVVWIAFKPSPFWKTNPDLWFIKYESQVIVAGINSHRIKQNFLLLLQLRMLKYYWELEISFVSRRRLMHTNI</sequence>
<reference evidence="1" key="1">
    <citation type="submission" date="2020-07" db="EMBL/GenBank/DDBJ databases">
        <title>Multicomponent nature underlies the extraordinary mechanical properties of spider dragline silk.</title>
        <authorList>
            <person name="Kono N."/>
            <person name="Nakamura H."/>
            <person name="Mori M."/>
            <person name="Yoshida Y."/>
            <person name="Ohtoshi R."/>
            <person name="Malay A.D."/>
            <person name="Moran D.A.P."/>
            <person name="Tomita M."/>
            <person name="Numata K."/>
            <person name="Arakawa K."/>
        </authorList>
    </citation>
    <scope>NUCLEOTIDE SEQUENCE</scope>
</reference>